<dbReference type="AlphaFoldDB" id="L8HM54"/>
<dbReference type="PANTHER" id="PTHR21477:SF13">
    <property type="entry name" value="KIAA0930"/>
    <property type="match status" value="1"/>
</dbReference>
<accession>L8HM54</accession>
<dbReference type="InterPro" id="IPR019141">
    <property type="entry name" value="DUF2045"/>
</dbReference>
<proteinExistence type="predicted"/>
<feature type="region of interest" description="Disordered" evidence="1">
    <location>
        <begin position="257"/>
        <end position="284"/>
    </location>
</feature>
<dbReference type="Pfam" id="PF09741">
    <property type="entry name" value="DUF2045"/>
    <property type="match status" value="1"/>
</dbReference>
<dbReference type="RefSeq" id="XP_004368236.1">
    <property type="nucleotide sequence ID" value="XM_004368179.1"/>
</dbReference>
<keyword evidence="3" id="KW-1185">Reference proteome</keyword>
<gene>
    <name evidence="2" type="ORF">ACA1_295670</name>
</gene>
<dbReference type="OrthoDB" id="1906921at2759"/>
<name>L8HM54_ACACF</name>
<organism evidence="2 3">
    <name type="scientific">Acanthamoeba castellanii (strain ATCC 30010 / Neff)</name>
    <dbReference type="NCBI Taxonomy" id="1257118"/>
    <lineage>
        <taxon>Eukaryota</taxon>
        <taxon>Amoebozoa</taxon>
        <taxon>Discosea</taxon>
        <taxon>Longamoebia</taxon>
        <taxon>Centramoebida</taxon>
        <taxon>Acanthamoebidae</taxon>
        <taxon>Acanthamoeba</taxon>
    </lineage>
</organism>
<dbReference type="PANTHER" id="PTHR21477">
    <property type="entry name" value="ZGC:172139"/>
    <property type="match status" value="1"/>
</dbReference>
<evidence type="ECO:0000256" key="1">
    <source>
        <dbReference type="SAM" id="MobiDB-lite"/>
    </source>
</evidence>
<dbReference type="Proteomes" id="UP000011083">
    <property type="component" value="Unassembled WGS sequence"/>
</dbReference>
<dbReference type="EMBL" id="KB007805">
    <property type="protein sequence ID" value="ELR25481.1"/>
    <property type="molecule type" value="Genomic_DNA"/>
</dbReference>
<dbReference type="OMA" id="ICSHQAL"/>
<protein>
    <submittedName>
        <fullName evidence="2">Uncharacterized protein</fullName>
    </submittedName>
</protein>
<reference evidence="2 3" key="1">
    <citation type="journal article" date="2013" name="Genome Biol.">
        <title>Genome of Acanthamoeba castellanii highlights extensive lateral gene transfer and early evolution of tyrosine kinase signaling.</title>
        <authorList>
            <person name="Clarke M."/>
            <person name="Lohan A.J."/>
            <person name="Liu B."/>
            <person name="Lagkouvardos I."/>
            <person name="Roy S."/>
            <person name="Zafar N."/>
            <person name="Bertelli C."/>
            <person name="Schilde C."/>
            <person name="Kianianmomeni A."/>
            <person name="Burglin T.R."/>
            <person name="Frech C."/>
            <person name="Turcotte B."/>
            <person name="Kopec K.O."/>
            <person name="Synnott J.M."/>
            <person name="Choo C."/>
            <person name="Paponov I."/>
            <person name="Finkler A."/>
            <person name="Soon Heng Tan C."/>
            <person name="Hutchins A.P."/>
            <person name="Weinmeier T."/>
            <person name="Rattei T."/>
            <person name="Chu J.S."/>
            <person name="Gimenez G."/>
            <person name="Irimia M."/>
            <person name="Rigden D.J."/>
            <person name="Fitzpatrick D.A."/>
            <person name="Lorenzo-Morales J."/>
            <person name="Bateman A."/>
            <person name="Chiu C.H."/>
            <person name="Tang P."/>
            <person name="Hegemann P."/>
            <person name="Fromm H."/>
            <person name="Raoult D."/>
            <person name="Greub G."/>
            <person name="Miranda-Saavedra D."/>
            <person name="Chen N."/>
            <person name="Nash P."/>
            <person name="Ginger M.L."/>
            <person name="Horn M."/>
            <person name="Schaap P."/>
            <person name="Caler L."/>
            <person name="Loftus B."/>
        </authorList>
    </citation>
    <scope>NUCLEOTIDE SEQUENCE [LARGE SCALE GENOMIC DNA]</scope>
    <source>
        <strain evidence="2 3">Neff</strain>
    </source>
</reference>
<evidence type="ECO:0000313" key="2">
    <source>
        <dbReference type="EMBL" id="ELR25481.1"/>
    </source>
</evidence>
<sequence length="357" mass="39283">MEGTGVEDAIQPKRERKYTATDWAEFFWTDFVLKDDPNMDDLLFFVPDQPLAQPVAGSADGGQQGSKFFVVRKHEDAEHKLPKRGDRSINWQETYFLNIITNHLKKGRGSTVTTPRSSAHDTAKRQRVETCVYASPTQVRMDMKEDEVTETYPTIFFAVNDFQEMLQDITVSEEGELVCVKLLATMPEGSSTSLHLAAVMSKTDPQTPTLTKKGGPVTIFSGAVGYEIVRQAFGMEAKKQNSPSTLRWLTRSRDKSPQQVFLNMKGPSGKGKAQMAVNPADSPKSNSWLNLSAMRKFLPTASSLSPSSSSSSSPSASTSLPQAFRCSLTSVLLPWASIIDDVYKTDLLSSSAKTSSS</sequence>
<dbReference type="GeneID" id="14926539"/>
<dbReference type="KEGG" id="acan:ACA1_295670"/>
<evidence type="ECO:0000313" key="3">
    <source>
        <dbReference type="Proteomes" id="UP000011083"/>
    </source>
</evidence>
<dbReference type="VEuPathDB" id="AmoebaDB:ACA1_295670"/>